<dbReference type="SUPFAM" id="SSF55785">
    <property type="entry name" value="PYP-like sensor domain (PAS domain)"/>
    <property type="match status" value="3"/>
</dbReference>
<gene>
    <name evidence="15" type="ORF">NJ959_01000</name>
</gene>
<evidence type="ECO:0000313" key="16">
    <source>
        <dbReference type="Proteomes" id="UP001204953"/>
    </source>
</evidence>
<feature type="domain" description="PAS" evidence="13">
    <location>
        <begin position="183"/>
        <end position="253"/>
    </location>
</feature>
<dbReference type="Pfam" id="PF02518">
    <property type="entry name" value="HATPase_c"/>
    <property type="match status" value="1"/>
</dbReference>
<dbReference type="InterPro" id="IPR005467">
    <property type="entry name" value="His_kinase_dom"/>
</dbReference>
<organism evidence="15 16">
    <name type="scientific">Limnofasciculus baicalensis BBK-W-15</name>
    <dbReference type="NCBI Taxonomy" id="2699891"/>
    <lineage>
        <taxon>Bacteria</taxon>
        <taxon>Bacillati</taxon>
        <taxon>Cyanobacteriota</taxon>
        <taxon>Cyanophyceae</taxon>
        <taxon>Coleofasciculales</taxon>
        <taxon>Coleofasciculaceae</taxon>
        <taxon>Limnofasciculus</taxon>
        <taxon>Limnofasciculus baicalensis</taxon>
    </lineage>
</organism>
<evidence type="ECO:0000256" key="7">
    <source>
        <dbReference type="ARBA" id="ARBA00022741"/>
    </source>
</evidence>
<dbReference type="PANTHER" id="PTHR43304:SF1">
    <property type="entry name" value="PAC DOMAIN-CONTAINING PROTEIN"/>
    <property type="match status" value="1"/>
</dbReference>
<evidence type="ECO:0000259" key="14">
    <source>
        <dbReference type="PROSITE" id="PS50113"/>
    </source>
</evidence>
<dbReference type="SUPFAM" id="SSF47384">
    <property type="entry name" value="Homodimeric domain of signal transducing histidine kinase"/>
    <property type="match status" value="1"/>
</dbReference>
<evidence type="ECO:0000256" key="3">
    <source>
        <dbReference type="ARBA" id="ARBA00012438"/>
    </source>
</evidence>
<feature type="domain" description="PAS" evidence="13">
    <location>
        <begin position="56"/>
        <end position="126"/>
    </location>
</feature>
<comment type="subcellular location">
    <subcellularLocation>
        <location evidence="2">Cell membrane</location>
    </subcellularLocation>
</comment>
<dbReference type="EC" id="2.7.13.3" evidence="3"/>
<dbReference type="AlphaFoldDB" id="A0AAE3GNU4"/>
<evidence type="ECO:0000256" key="11">
    <source>
        <dbReference type="ARBA" id="ARBA00023136"/>
    </source>
</evidence>
<dbReference type="RefSeq" id="WP_254009870.1">
    <property type="nucleotide sequence ID" value="NZ_JAMZMM010000005.1"/>
</dbReference>
<keyword evidence="4" id="KW-1003">Cell membrane</keyword>
<dbReference type="Gene3D" id="1.10.287.130">
    <property type="match status" value="1"/>
</dbReference>
<evidence type="ECO:0000256" key="2">
    <source>
        <dbReference type="ARBA" id="ARBA00004236"/>
    </source>
</evidence>
<evidence type="ECO:0000256" key="5">
    <source>
        <dbReference type="ARBA" id="ARBA00022553"/>
    </source>
</evidence>
<dbReference type="InterPro" id="IPR052162">
    <property type="entry name" value="Sensor_kinase/Photoreceptor"/>
</dbReference>
<dbReference type="PRINTS" id="PR00344">
    <property type="entry name" value="BCTRLSENSOR"/>
</dbReference>
<dbReference type="SMART" id="SM00091">
    <property type="entry name" value="PAS"/>
    <property type="match status" value="3"/>
</dbReference>
<keyword evidence="10" id="KW-0902">Two-component regulatory system</keyword>
<reference evidence="15" key="1">
    <citation type="submission" date="2022-06" db="EMBL/GenBank/DDBJ databases">
        <title>New cyanobacteria of genus Symplocastrum in benthos of Lake Baikal.</title>
        <authorList>
            <person name="Sorokovikova E."/>
            <person name="Tikhonova I."/>
            <person name="Krasnopeev A."/>
            <person name="Evseev P."/>
            <person name="Gladkikh A."/>
            <person name="Belykh O."/>
        </authorList>
    </citation>
    <scope>NUCLEOTIDE SEQUENCE</scope>
    <source>
        <strain evidence="15">BBK-W-15</strain>
    </source>
</reference>
<dbReference type="InterPro" id="IPR000014">
    <property type="entry name" value="PAS"/>
</dbReference>
<dbReference type="CDD" id="cd00082">
    <property type="entry name" value="HisKA"/>
    <property type="match status" value="1"/>
</dbReference>
<dbReference type="EMBL" id="JAMZMM010000005">
    <property type="protein sequence ID" value="MCP2727053.1"/>
    <property type="molecule type" value="Genomic_DNA"/>
</dbReference>
<dbReference type="PANTHER" id="PTHR43304">
    <property type="entry name" value="PHYTOCHROME-LIKE PROTEIN CPH1"/>
    <property type="match status" value="1"/>
</dbReference>
<dbReference type="CDD" id="cd16922">
    <property type="entry name" value="HATPase_EvgS-ArcB-TorS-like"/>
    <property type="match status" value="1"/>
</dbReference>
<dbReference type="InterPro" id="IPR004358">
    <property type="entry name" value="Sig_transdc_His_kin-like_C"/>
</dbReference>
<dbReference type="CDD" id="cd00130">
    <property type="entry name" value="PAS"/>
    <property type="match status" value="3"/>
</dbReference>
<dbReference type="InterPro" id="IPR001610">
    <property type="entry name" value="PAC"/>
</dbReference>
<dbReference type="FunFam" id="3.30.565.10:FF:000023">
    <property type="entry name" value="PAS domain-containing sensor histidine kinase"/>
    <property type="match status" value="1"/>
</dbReference>
<evidence type="ECO:0000256" key="9">
    <source>
        <dbReference type="ARBA" id="ARBA00022840"/>
    </source>
</evidence>
<dbReference type="InterPro" id="IPR036097">
    <property type="entry name" value="HisK_dim/P_sf"/>
</dbReference>
<feature type="domain" description="PAC" evidence="14">
    <location>
        <begin position="130"/>
        <end position="182"/>
    </location>
</feature>
<protein>
    <recommendedName>
        <fullName evidence="3">histidine kinase</fullName>
        <ecNumber evidence="3">2.7.13.3</ecNumber>
    </recommendedName>
</protein>
<dbReference type="InterPro" id="IPR036890">
    <property type="entry name" value="HATPase_C_sf"/>
</dbReference>
<dbReference type="NCBIfam" id="TIGR00229">
    <property type="entry name" value="sensory_box"/>
    <property type="match status" value="3"/>
</dbReference>
<sequence length="661" mass="73953">MDSCTDYINSGVDISDPNGDLSFRKQAETALQGGLELKVQQQIAELEQANERLRKSDQPFRAIFEGAAIGIDIFDPNGKFIEVNQKFCNILGYSWSELEGHSCLDLTHPDDIQLTLDNLEYICSGKGWSCSFEKRFIHKQGNIVWTNLTVSPLPEPSGEINHLIAVVEDITARKQTEEALQTSERKLKAFLNNIPDIAWIKDKDQRYIAVNEELGRVFGVKPEDVVGKNDFKICHPHLAEKFRNDTLDVMRSREQKSFETKIVDSKNNIRWFESIKNPIYDSQGKVIGTVGIARDITERKRIEVELRTSQEKYKTLFEILPIGVCITDNLGDIIEANLASKQILGLSGNSKINYEYEEKGLQFIGKNGKIMESSELTCVRALREKRTIKEQETLIVNSNGESTWVSISAAPIPLSNYGVAIAYVDITDRKKAEHMKDEFLAITSHELRTPLTSLMGALGLLGTGQLGALTEQGQKLLDFALLDTERLMRMVKNLLDLQSLKFSKNAIKSRNCEITDLVDRAITLIGPIAEKTGINLSVTTITGTIWADGDRILQVLTNLLENAIKFSPPQTTICLSAQQQENQILFKLKDRGRGIPSDKIESIFAPFEQVDVSDSRSRKGTGLGLAICRSIVEQHQGHIWVESTLGMGSTFCFTLPLGNKK</sequence>
<dbReference type="GO" id="GO:0005886">
    <property type="term" value="C:plasma membrane"/>
    <property type="evidence" value="ECO:0007669"/>
    <property type="project" value="UniProtKB-SubCell"/>
</dbReference>
<dbReference type="PROSITE" id="PS50109">
    <property type="entry name" value="HIS_KIN"/>
    <property type="match status" value="1"/>
</dbReference>
<evidence type="ECO:0000256" key="4">
    <source>
        <dbReference type="ARBA" id="ARBA00022475"/>
    </source>
</evidence>
<comment type="caution">
    <text evidence="15">The sequence shown here is derived from an EMBL/GenBank/DDBJ whole genome shotgun (WGS) entry which is preliminary data.</text>
</comment>
<feature type="domain" description="Histidine kinase" evidence="12">
    <location>
        <begin position="442"/>
        <end position="659"/>
    </location>
</feature>
<evidence type="ECO:0000259" key="12">
    <source>
        <dbReference type="PROSITE" id="PS50109"/>
    </source>
</evidence>
<dbReference type="SMART" id="SM00388">
    <property type="entry name" value="HisKA"/>
    <property type="match status" value="1"/>
</dbReference>
<evidence type="ECO:0000259" key="13">
    <source>
        <dbReference type="PROSITE" id="PS50112"/>
    </source>
</evidence>
<dbReference type="InterPro" id="IPR003594">
    <property type="entry name" value="HATPase_dom"/>
</dbReference>
<dbReference type="InterPro" id="IPR003661">
    <property type="entry name" value="HisK_dim/P_dom"/>
</dbReference>
<dbReference type="InterPro" id="IPR000700">
    <property type="entry name" value="PAS-assoc_C"/>
</dbReference>
<proteinExistence type="predicted"/>
<name>A0AAE3GNU4_9CYAN</name>
<keyword evidence="6" id="KW-0808">Transferase</keyword>
<dbReference type="Pfam" id="PF00512">
    <property type="entry name" value="HisKA"/>
    <property type="match status" value="1"/>
</dbReference>
<dbReference type="InterPro" id="IPR013656">
    <property type="entry name" value="PAS_4"/>
</dbReference>
<dbReference type="InterPro" id="IPR035965">
    <property type="entry name" value="PAS-like_dom_sf"/>
</dbReference>
<evidence type="ECO:0000256" key="8">
    <source>
        <dbReference type="ARBA" id="ARBA00022777"/>
    </source>
</evidence>
<keyword evidence="16" id="KW-1185">Reference proteome</keyword>
<dbReference type="Gene3D" id="3.30.565.10">
    <property type="entry name" value="Histidine kinase-like ATPase, C-terminal domain"/>
    <property type="match status" value="1"/>
</dbReference>
<evidence type="ECO:0000313" key="15">
    <source>
        <dbReference type="EMBL" id="MCP2727053.1"/>
    </source>
</evidence>
<dbReference type="PROSITE" id="PS50113">
    <property type="entry name" value="PAC"/>
    <property type="match status" value="2"/>
</dbReference>
<feature type="domain" description="PAC" evidence="14">
    <location>
        <begin position="256"/>
        <end position="308"/>
    </location>
</feature>
<dbReference type="GO" id="GO:0000155">
    <property type="term" value="F:phosphorelay sensor kinase activity"/>
    <property type="evidence" value="ECO:0007669"/>
    <property type="project" value="InterPro"/>
</dbReference>
<dbReference type="Pfam" id="PF08448">
    <property type="entry name" value="PAS_4"/>
    <property type="match status" value="1"/>
</dbReference>
<dbReference type="SMART" id="SM00387">
    <property type="entry name" value="HATPase_c"/>
    <property type="match status" value="1"/>
</dbReference>
<evidence type="ECO:0000256" key="1">
    <source>
        <dbReference type="ARBA" id="ARBA00000085"/>
    </source>
</evidence>
<dbReference type="SUPFAM" id="SSF55874">
    <property type="entry name" value="ATPase domain of HSP90 chaperone/DNA topoisomerase II/histidine kinase"/>
    <property type="match status" value="1"/>
</dbReference>
<dbReference type="GO" id="GO:0005524">
    <property type="term" value="F:ATP binding"/>
    <property type="evidence" value="ECO:0007669"/>
    <property type="project" value="UniProtKB-KW"/>
</dbReference>
<keyword evidence="7" id="KW-0547">Nucleotide-binding</keyword>
<keyword evidence="8" id="KW-0418">Kinase</keyword>
<evidence type="ECO:0000256" key="10">
    <source>
        <dbReference type="ARBA" id="ARBA00023012"/>
    </source>
</evidence>
<dbReference type="Proteomes" id="UP001204953">
    <property type="component" value="Unassembled WGS sequence"/>
</dbReference>
<dbReference type="Pfam" id="PF13426">
    <property type="entry name" value="PAS_9"/>
    <property type="match status" value="2"/>
</dbReference>
<dbReference type="Gene3D" id="3.30.450.20">
    <property type="entry name" value="PAS domain"/>
    <property type="match status" value="3"/>
</dbReference>
<keyword evidence="11" id="KW-0472">Membrane</keyword>
<keyword evidence="9" id="KW-0067">ATP-binding</keyword>
<dbReference type="SMART" id="SM00086">
    <property type="entry name" value="PAC"/>
    <property type="match status" value="3"/>
</dbReference>
<comment type="catalytic activity">
    <reaction evidence="1">
        <text>ATP + protein L-histidine = ADP + protein N-phospho-L-histidine.</text>
        <dbReference type="EC" id="2.7.13.3"/>
    </reaction>
</comment>
<accession>A0AAE3GNU4</accession>
<keyword evidence="5" id="KW-0597">Phosphoprotein</keyword>
<dbReference type="PROSITE" id="PS50112">
    <property type="entry name" value="PAS"/>
    <property type="match status" value="2"/>
</dbReference>
<evidence type="ECO:0000256" key="6">
    <source>
        <dbReference type="ARBA" id="ARBA00022679"/>
    </source>
</evidence>